<comment type="similarity">
    <text evidence="1 9 10">Belongs to the GreA/GreB family.</text>
</comment>
<keyword evidence="14" id="KW-1185">Reference proteome</keyword>
<dbReference type="InterPro" id="IPR022691">
    <property type="entry name" value="Tscrpt_elong_fac_GreA/B_N"/>
</dbReference>
<dbReference type="InterPro" id="IPR001437">
    <property type="entry name" value="Tscrpt_elong_fac_GreA/B_C"/>
</dbReference>
<dbReference type="FunFam" id="1.10.287.180:FF:000001">
    <property type="entry name" value="Transcription elongation factor GreA"/>
    <property type="match status" value="1"/>
</dbReference>
<feature type="domain" description="Transcription elongation factor GreA/GreB C-terminal" evidence="11">
    <location>
        <begin position="81"/>
        <end position="153"/>
    </location>
</feature>
<organism evidence="13 14">
    <name type="scientific">Ruminiclostridium cellobioparum subsp. termitidis CT1112</name>
    <dbReference type="NCBI Taxonomy" id="1195236"/>
    <lineage>
        <taxon>Bacteria</taxon>
        <taxon>Bacillati</taxon>
        <taxon>Bacillota</taxon>
        <taxon>Clostridia</taxon>
        <taxon>Eubacteriales</taxon>
        <taxon>Oscillospiraceae</taxon>
        <taxon>Ruminiclostridium</taxon>
    </lineage>
</organism>
<dbReference type="Pfam" id="PF01272">
    <property type="entry name" value="GreA_GreB"/>
    <property type="match status" value="1"/>
</dbReference>
<keyword evidence="5 9" id="KW-0238">DNA-binding</keyword>
<dbReference type="AlphaFoldDB" id="S0FYS2"/>
<evidence type="ECO:0000256" key="4">
    <source>
        <dbReference type="ARBA" id="ARBA00023054"/>
    </source>
</evidence>
<evidence type="ECO:0000256" key="6">
    <source>
        <dbReference type="ARBA" id="ARBA00023163"/>
    </source>
</evidence>
<sequence>MSHTLTEENIKKLQEELEYRMTVKRAEIAREKLIAAEHGDRSENAEYKEACERYTANDNRIQELLNIISTAIVVDGSSQDKSVLGINSRARIRFVDDDDETVITLVTTMDIDPAKMRISIESDLGKALTGKKAGAVVEVDAPSGKYPVEILEIL</sequence>
<dbReference type="GO" id="GO:0003746">
    <property type="term" value="F:translation elongation factor activity"/>
    <property type="evidence" value="ECO:0007669"/>
    <property type="project" value="UniProtKB-KW"/>
</dbReference>
<evidence type="ECO:0000313" key="13">
    <source>
        <dbReference type="EMBL" id="EMS74259.1"/>
    </source>
</evidence>
<dbReference type="InterPro" id="IPR036953">
    <property type="entry name" value="GreA/GreB_C_sf"/>
</dbReference>
<evidence type="ECO:0000313" key="14">
    <source>
        <dbReference type="Proteomes" id="UP000014155"/>
    </source>
</evidence>
<dbReference type="NCBIfam" id="TIGR01462">
    <property type="entry name" value="greA"/>
    <property type="match status" value="1"/>
</dbReference>
<evidence type="ECO:0000256" key="2">
    <source>
        <dbReference type="ARBA" id="ARBA00013729"/>
    </source>
</evidence>
<keyword evidence="13" id="KW-0648">Protein biosynthesis</keyword>
<name>S0FYS2_RUMCE</name>
<gene>
    <name evidence="9" type="primary">greA</name>
    <name evidence="13" type="ORF">CTER_0012</name>
</gene>
<keyword evidence="3 9" id="KW-0805">Transcription regulation</keyword>
<keyword evidence="4" id="KW-0175">Coiled coil</keyword>
<evidence type="ECO:0000256" key="10">
    <source>
        <dbReference type="RuleBase" id="RU000556"/>
    </source>
</evidence>
<dbReference type="PIRSF" id="PIRSF006092">
    <property type="entry name" value="GreA_GreB"/>
    <property type="match status" value="1"/>
</dbReference>
<dbReference type="Proteomes" id="UP000014155">
    <property type="component" value="Unassembled WGS sequence"/>
</dbReference>
<dbReference type="SUPFAM" id="SSF46557">
    <property type="entry name" value="GreA transcript cleavage protein, N-terminal domain"/>
    <property type="match status" value="1"/>
</dbReference>
<evidence type="ECO:0000256" key="5">
    <source>
        <dbReference type="ARBA" id="ARBA00023125"/>
    </source>
</evidence>
<dbReference type="GO" id="GO:0032784">
    <property type="term" value="P:regulation of DNA-templated transcription elongation"/>
    <property type="evidence" value="ECO:0007669"/>
    <property type="project" value="UniProtKB-UniRule"/>
</dbReference>
<dbReference type="GO" id="GO:0003677">
    <property type="term" value="F:DNA binding"/>
    <property type="evidence" value="ECO:0007669"/>
    <property type="project" value="UniProtKB-UniRule"/>
</dbReference>
<dbReference type="InterPro" id="IPR036805">
    <property type="entry name" value="Tscrpt_elong_fac_GreA/B_N_sf"/>
</dbReference>
<dbReference type="InterPro" id="IPR028624">
    <property type="entry name" value="Tscrpt_elong_fac_GreA/B"/>
</dbReference>
<evidence type="ECO:0000259" key="12">
    <source>
        <dbReference type="Pfam" id="PF03449"/>
    </source>
</evidence>
<dbReference type="Gene3D" id="1.10.287.180">
    <property type="entry name" value="Transcription elongation factor, GreA/GreB, N-terminal domain"/>
    <property type="match status" value="1"/>
</dbReference>
<evidence type="ECO:0000259" key="11">
    <source>
        <dbReference type="Pfam" id="PF01272"/>
    </source>
</evidence>
<dbReference type="GO" id="GO:0070063">
    <property type="term" value="F:RNA polymerase binding"/>
    <property type="evidence" value="ECO:0007669"/>
    <property type="project" value="InterPro"/>
</dbReference>
<keyword evidence="13" id="KW-0251">Elongation factor</keyword>
<feature type="domain" description="Transcription elongation factor GreA/GreB N-terminal" evidence="12">
    <location>
        <begin position="5"/>
        <end position="73"/>
    </location>
</feature>
<evidence type="ECO:0000256" key="8">
    <source>
        <dbReference type="ARBA" id="ARBA00030776"/>
    </source>
</evidence>
<dbReference type="HAMAP" id="MF_00105">
    <property type="entry name" value="GreA_GreB"/>
    <property type="match status" value="1"/>
</dbReference>
<dbReference type="EMBL" id="AORV01000001">
    <property type="protein sequence ID" value="EMS74259.1"/>
    <property type="molecule type" value="Genomic_DNA"/>
</dbReference>
<dbReference type="InterPro" id="IPR023459">
    <property type="entry name" value="Tscrpt_elong_fac_GreA/B_fam"/>
</dbReference>
<keyword evidence="6 9" id="KW-0804">Transcription</keyword>
<accession>S0FYS2</accession>
<evidence type="ECO:0000256" key="7">
    <source>
        <dbReference type="ARBA" id="ARBA00024916"/>
    </source>
</evidence>
<dbReference type="GO" id="GO:0006354">
    <property type="term" value="P:DNA-templated transcription elongation"/>
    <property type="evidence" value="ECO:0007669"/>
    <property type="project" value="TreeGrafter"/>
</dbReference>
<dbReference type="PATRIC" id="fig|1195236.3.peg.11"/>
<protein>
    <recommendedName>
        <fullName evidence="2 9">Transcription elongation factor GreA</fullName>
    </recommendedName>
    <alternativeName>
        <fullName evidence="8 9">Transcript cleavage factor GreA</fullName>
    </alternativeName>
</protein>
<comment type="caution">
    <text evidence="13">The sequence shown here is derived from an EMBL/GenBank/DDBJ whole genome shotgun (WGS) entry which is preliminary data.</text>
</comment>
<dbReference type="eggNOG" id="COG0782">
    <property type="taxonomic scope" value="Bacteria"/>
</dbReference>
<proteinExistence type="inferred from homology"/>
<comment type="function">
    <text evidence="7 9 10">Necessary for efficient RNA polymerase transcription elongation past template-encoded arresting sites. The arresting sites in DNA have the property of trapping a certain fraction of elongating RNA polymerases that pass through, resulting in locked ternary complexes. Cleavage of the nascent transcript by cleavage factors such as GreA or GreB allows the resumption of elongation from the new 3'terminus. GreA releases sequences of 2 to 3 nucleotides.</text>
</comment>
<dbReference type="PANTHER" id="PTHR30437:SF4">
    <property type="entry name" value="TRANSCRIPTION ELONGATION FACTOR GREA"/>
    <property type="match status" value="1"/>
</dbReference>
<reference evidence="13 14" key="1">
    <citation type="journal article" date="2013" name="Genome Announc.">
        <title>Draft Genome Sequence of the Cellulolytic, Mesophilic, Anaerobic Bacterium Clostridium termitidis Strain CT1112 (DSM 5398).</title>
        <authorList>
            <person name="Lal S."/>
            <person name="Ramachandran U."/>
            <person name="Zhang X."/>
            <person name="Munir R."/>
            <person name="Sparling R."/>
            <person name="Levin D.B."/>
        </authorList>
    </citation>
    <scope>NUCLEOTIDE SEQUENCE [LARGE SCALE GENOMIC DNA]</scope>
    <source>
        <strain evidence="13 14">CT1112</strain>
    </source>
</reference>
<dbReference type="Pfam" id="PF03449">
    <property type="entry name" value="GreA_GreB_N"/>
    <property type="match status" value="1"/>
</dbReference>
<evidence type="ECO:0000256" key="3">
    <source>
        <dbReference type="ARBA" id="ARBA00023015"/>
    </source>
</evidence>
<dbReference type="PANTHER" id="PTHR30437">
    <property type="entry name" value="TRANSCRIPTION ELONGATION FACTOR GREA"/>
    <property type="match status" value="1"/>
</dbReference>
<evidence type="ECO:0000256" key="1">
    <source>
        <dbReference type="ARBA" id="ARBA00008213"/>
    </source>
</evidence>
<dbReference type="InterPro" id="IPR006359">
    <property type="entry name" value="Tscrpt_elong_fac_GreA"/>
</dbReference>
<dbReference type="SUPFAM" id="SSF54534">
    <property type="entry name" value="FKBP-like"/>
    <property type="match status" value="1"/>
</dbReference>
<dbReference type="Gene3D" id="3.10.50.30">
    <property type="entry name" value="Transcription elongation factor, GreA/GreB, C-terminal domain"/>
    <property type="match status" value="1"/>
</dbReference>
<dbReference type="RefSeq" id="WP_004622728.1">
    <property type="nucleotide sequence ID" value="NZ_AORV01000001.1"/>
</dbReference>
<dbReference type="STRING" id="1195236.CTER_0012"/>
<evidence type="ECO:0000256" key="9">
    <source>
        <dbReference type="HAMAP-Rule" id="MF_00105"/>
    </source>
</evidence>